<reference evidence="3 4" key="1">
    <citation type="journal article" date="2016" name="Nat. Commun.">
        <title>Thousands of microbial genomes shed light on interconnected biogeochemical processes in an aquifer system.</title>
        <authorList>
            <person name="Anantharaman K."/>
            <person name="Brown C.T."/>
            <person name="Hug L.A."/>
            <person name="Sharon I."/>
            <person name="Castelle C.J."/>
            <person name="Probst A.J."/>
            <person name="Thomas B.C."/>
            <person name="Singh A."/>
            <person name="Wilkins M.J."/>
            <person name="Karaoz U."/>
            <person name="Brodie E.L."/>
            <person name="Williams K.H."/>
            <person name="Hubbard S.S."/>
            <person name="Banfield J.F."/>
        </authorList>
    </citation>
    <scope>NUCLEOTIDE SEQUENCE [LARGE SCALE GENOMIC DNA]</scope>
</reference>
<dbReference type="STRING" id="1797533.A2731_01180"/>
<comment type="caution">
    <text evidence="3">The sequence shown here is derived from an EMBL/GenBank/DDBJ whole genome shotgun (WGS) entry which is preliminary data.</text>
</comment>
<sequence length="368" mass="43126">MRVKLIYLVFAILFFLLPTASWAAERTKILMNLDLIDQPEVFSQWQISNDGDDYLYQQDDGFLLKDRGNAHLVYPLTFNYTDYDKLVVTFSTDQPIYVVVIPNISTTGFNTYELQKRVLPSPDFQTVEFSLRHHLFKDTLTDFGLNFFASRPANVVIKEIKLEKMSSAQVFVQAVKDYFLVAPYSPFTVNVIPTPRIFGHDAFIYLLPIFLVLAWLLFFSTKYRQAALVGLLILWLVTGLRLDYELFNYQKNDYQTWVKPPTPEKIFRNYGDLYVFIDWVKQNLPDDTLAINYYQIGSDYFPQIIQYYLYPTEVRLEASSAPVYVLFHQPNIKYNSEDNRLYRRQNPISNPGEIIATFNNNSFIFSEK</sequence>
<feature type="signal peptide" evidence="2">
    <location>
        <begin position="1"/>
        <end position="23"/>
    </location>
</feature>
<evidence type="ECO:0000256" key="1">
    <source>
        <dbReference type="SAM" id="Phobius"/>
    </source>
</evidence>
<feature type="chain" id="PRO_5009581460" description="7TM-DISM receptor extracellular domain-containing protein" evidence="2">
    <location>
        <begin position="24"/>
        <end position="368"/>
    </location>
</feature>
<keyword evidence="2" id="KW-0732">Signal</keyword>
<evidence type="ECO:0008006" key="5">
    <source>
        <dbReference type="Google" id="ProtNLM"/>
    </source>
</evidence>
<feature type="transmembrane region" description="Helical" evidence="1">
    <location>
        <begin position="202"/>
        <end position="219"/>
    </location>
</feature>
<keyword evidence="1" id="KW-0472">Membrane</keyword>
<dbReference type="AlphaFoldDB" id="A0A1G1Y1J0"/>
<evidence type="ECO:0000256" key="2">
    <source>
        <dbReference type="SAM" id="SignalP"/>
    </source>
</evidence>
<protein>
    <recommendedName>
        <fullName evidence="5">7TM-DISM receptor extracellular domain-containing protein</fullName>
    </recommendedName>
</protein>
<feature type="transmembrane region" description="Helical" evidence="1">
    <location>
        <begin position="226"/>
        <end position="244"/>
    </location>
</feature>
<dbReference type="Proteomes" id="UP000176241">
    <property type="component" value="Unassembled WGS sequence"/>
</dbReference>
<gene>
    <name evidence="3" type="ORF">A2731_01180</name>
</gene>
<name>A0A1G1Y1J0_9BACT</name>
<proteinExistence type="predicted"/>
<keyword evidence="1" id="KW-1133">Transmembrane helix</keyword>
<keyword evidence="1" id="KW-0812">Transmembrane</keyword>
<dbReference type="EMBL" id="MHIC01000002">
    <property type="protein sequence ID" value="OGY46168.1"/>
    <property type="molecule type" value="Genomic_DNA"/>
</dbReference>
<organism evidence="3 4">
    <name type="scientific">Candidatus Buchananbacteria bacterium RIFCSPHIGHO2_01_FULL_39_8</name>
    <dbReference type="NCBI Taxonomy" id="1797533"/>
    <lineage>
        <taxon>Bacteria</taxon>
        <taxon>Candidatus Buchananiibacteriota</taxon>
    </lineage>
</organism>
<accession>A0A1G1Y1J0</accession>
<evidence type="ECO:0000313" key="3">
    <source>
        <dbReference type="EMBL" id="OGY46168.1"/>
    </source>
</evidence>
<evidence type="ECO:0000313" key="4">
    <source>
        <dbReference type="Proteomes" id="UP000176241"/>
    </source>
</evidence>